<dbReference type="AlphaFoldDB" id="A0A5B7JMY0"/>
<protein>
    <submittedName>
        <fullName evidence="1">Uncharacterized protein</fullName>
    </submittedName>
</protein>
<accession>A0A5B7JMY0</accession>
<gene>
    <name evidence="1" type="ORF">E2C01_090876</name>
</gene>
<dbReference type="EMBL" id="VSRR010103018">
    <property type="protein sequence ID" value="MPC95656.1"/>
    <property type="molecule type" value="Genomic_DNA"/>
</dbReference>
<evidence type="ECO:0000313" key="2">
    <source>
        <dbReference type="Proteomes" id="UP000324222"/>
    </source>
</evidence>
<evidence type="ECO:0000313" key="1">
    <source>
        <dbReference type="EMBL" id="MPC95656.1"/>
    </source>
</evidence>
<proteinExistence type="predicted"/>
<organism evidence="1 2">
    <name type="scientific">Portunus trituberculatus</name>
    <name type="common">Swimming crab</name>
    <name type="synonym">Neptunus trituberculatus</name>
    <dbReference type="NCBI Taxonomy" id="210409"/>
    <lineage>
        <taxon>Eukaryota</taxon>
        <taxon>Metazoa</taxon>
        <taxon>Ecdysozoa</taxon>
        <taxon>Arthropoda</taxon>
        <taxon>Crustacea</taxon>
        <taxon>Multicrustacea</taxon>
        <taxon>Malacostraca</taxon>
        <taxon>Eumalacostraca</taxon>
        <taxon>Eucarida</taxon>
        <taxon>Decapoda</taxon>
        <taxon>Pleocyemata</taxon>
        <taxon>Brachyura</taxon>
        <taxon>Eubrachyura</taxon>
        <taxon>Portunoidea</taxon>
        <taxon>Portunidae</taxon>
        <taxon>Portuninae</taxon>
        <taxon>Portunus</taxon>
    </lineage>
</organism>
<keyword evidence="2" id="KW-1185">Reference proteome</keyword>
<name>A0A5B7JMY0_PORTR</name>
<dbReference type="Proteomes" id="UP000324222">
    <property type="component" value="Unassembled WGS sequence"/>
</dbReference>
<reference evidence="1 2" key="1">
    <citation type="submission" date="2019-05" db="EMBL/GenBank/DDBJ databases">
        <title>Another draft genome of Portunus trituberculatus and its Hox gene families provides insights of decapod evolution.</title>
        <authorList>
            <person name="Jeong J.-H."/>
            <person name="Song I."/>
            <person name="Kim S."/>
            <person name="Choi T."/>
            <person name="Kim D."/>
            <person name="Ryu S."/>
            <person name="Kim W."/>
        </authorList>
    </citation>
    <scope>NUCLEOTIDE SEQUENCE [LARGE SCALE GENOMIC DNA]</scope>
    <source>
        <tissue evidence="1">Muscle</tissue>
    </source>
</reference>
<comment type="caution">
    <text evidence="1">The sequence shown here is derived from an EMBL/GenBank/DDBJ whole genome shotgun (WGS) entry which is preliminary data.</text>
</comment>
<sequence>MPAPVAEAFISLRRKDNIDVIREKMIGMIFTGQPHALLADGVFFRAFTPCWLMPLTNSIFHLTFTCLSHEGEAAPGLSFFKPPVTRFSRRRSSEVLVH</sequence>